<evidence type="ECO:0000256" key="2">
    <source>
        <dbReference type="ARBA" id="ARBA00023315"/>
    </source>
</evidence>
<protein>
    <recommendedName>
        <fullName evidence="3">Alpha-tubulin N-acetyltransferase</fullName>
        <shortName evidence="3">Alpha-TAT</shortName>
        <shortName evidence="3">TAT</shortName>
        <ecNumber evidence="3">2.3.1.108</ecNumber>
    </recommendedName>
    <alternativeName>
        <fullName evidence="3">Acetyltransferase mec-17 homolog</fullName>
    </alternativeName>
</protein>
<sequence length="437" mass="50426">MNFEFNCEQVTKANKEGYSIIDSNKLCSLPKKSYNYIRELIDTMGEYSAKAQMLPATITSFDKLLSNSESQKIYFYSKGKQCLGYLKTGTKTLYITNDYGQLKEITPLCVLDFYVSEEVQRQGIGKKLFDLMIEDSKKLPAKLAYDRPSSKLLKFLSKHYGLKRYLPQNNNFVIYSQYFSTFGGKCTSSYKVTYKKEANDKYSMTNNVVKRDYINNLITSSKESTNQMKRMTANEESKDGVSQIYNYEDQKQDDSISSFSFHKDPVKPQSRGPLYDATNKPTNVYEHQEYKKPSNNYTNPITGGYQEMEDTHANEKYNRFSRPKTTESEYKSIPAKITSEERKQYPTGEDLDNLIKQKEAELEEVMDRLSVCSKSSKAPKNSHEASFQKKPIDHTISPAHTYERQAHVATQEAPRTMTAKEIKRTQFHSSAPWANYE</sequence>
<proteinExistence type="inferred from homology"/>
<evidence type="ECO:0000313" key="6">
    <source>
        <dbReference type="EMBL" id="CAI2365853.1"/>
    </source>
</evidence>
<comment type="function">
    <text evidence="3">Specifically acetylates 'Lys-40' in alpha-tubulin on the lumenal side of microtubules. Promotes microtubule destabilization and accelerates microtubule dynamics; this activity may be independent of acetylation activity. Acetylates alpha-tubulin with a slow enzymatic rate, due to a catalytic site that is not optimized for acetyl transfer. Enters the microtubule through each end and diffuses quickly throughout the lumen of microtubules. Acetylates only long/old microtubules because of its slow acetylation rate since it does not have time to act on dynamically unstable microtubules before the enzyme is released.</text>
</comment>
<keyword evidence="7" id="KW-1185">Reference proteome</keyword>
<keyword evidence="2 3" id="KW-0012">Acyltransferase</keyword>
<feature type="site" description="Crucial for catalytic activity" evidence="3">
    <location>
        <position position="52"/>
    </location>
</feature>
<dbReference type="GO" id="GO:0019799">
    <property type="term" value="F:tubulin N-acetyltransferase activity"/>
    <property type="evidence" value="ECO:0007669"/>
    <property type="project" value="UniProtKB-UniRule"/>
</dbReference>
<evidence type="ECO:0000256" key="3">
    <source>
        <dbReference type="HAMAP-Rule" id="MF_03130"/>
    </source>
</evidence>
<accession>A0AAD1XCC6</accession>
<dbReference type="InterPro" id="IPR016181">
    <property type="entry name" value="Acyl_CoA_acyltransferase"/>
</dbReference>
<dbReference type="CDD" id="cd04301">
    <property type="entry name" value="NAT_SF"/>
    <property type="match status" value="1"/>
</dbReference>
<dbReference type="Proteomes" id="UP001295684">
    <property type="component" value="Unassembled WGS sequence"/>
</dbReference>
<keyword evidence="1 3" id="KW-0808">Transferase</keyword>
<gene>
    <name evidence="6" type="ORF">ECRASSUSDP1_LOCUS7131</name>
</gene>
<dbReference type="PANTHER" id="PTHR12327:SF0">
    <property type="entry name" value="ALPHA-TUBULIN N-ACETYLTRANSFERASE 1"/>
    <property type="match status" value="1"/>
</dbReference>
<comment type="similarity">
    <text evidence="3">Belongs to the acetyltransferase ATAT1 family.</text>
</comment>
<dbReference type="Gene3D" id="3.40.630.30">
    <property type="match status" value="1"/>
</dbReference>
<dbReference type="GO" id="GO:0070507">
    <property type="term" value="P:regulation of microtubule cytoskeleton organization"/>
    <property type="evidence" value="ECO:0007669"/>
    <property type="project" value="UniProtKB-UniRule"/>
</dbReference>
<evidence type="ECO:0000313" key="7">
    <source>
        <dbReference type="Proteomes" id="UP001295684"/>
    </source>
</evidence>
<dbReference type="PROSITE" id="PS51730">
    <property type="entry name" value="GNAT_ATAT"/>
    <property type="match status" value="1"/>
</dbReference>
<dbReference type="Pfam" id="PF05301">
    <property type="entry name" value="Acetyltransf_16"/>
    <property type="match status" value="1"/>
</dbReference>
<dbReference type="HAMAP" id="MF_03130">
    <property type="entry name" value="mec17"/>
    <property type="match status" value="1"/>
</dbReference>
<evidence type="ECO:0000256" key="4">
    <source>
        <dbReference type="SAM" id="MobiDB-lite"/>
    </source>
</evidence>
<feature type="binding site" evidence="3">
    <location>
        <begin position="113"/>
        <end position="126"/>
    </location>
    <ligand>
        <name>acetyl-CoA</name>
        <dbReference type="ChEBI" id="CHEBI:57288"/>
    </ligand>
</feature>
<dbReference type="InterPro" id="IPR038746">
    <property type="entry name" value="Atat"/>
</dbReference>
<feature type="region of interest" description="Disordered" evidence="4">
    <location>
        <begin position="255"/>
        <end position="277"/>
    </location>
</feature>
<feature type="binding site" evidence="3">
    <location>
        <begin position="149"/>
        <end position="158"/>
    </location>
    <ligand>
        <name>acetyl-CoA</name>
        <dbReference type="ChEBI" id="CHEBI:57288"/>
    </ligand>
</feature>
<comment type="caution">
    <text evidence="6">The sequence shown here is derived from an EMBL/GenBank/DDBJ whole genome shotgun (WGS) entry which is preliminary data.</text>
</comment>
<dbReference type="SUPFAM" id="SSF55729">
    <property type="entry name" value="Acyl-CoA N-acyltransferases (Nat)"/>
    <property type="match status" value="1"/>
</dbReference>
<dbReference type="EC" id="2.3.1.108" evidence="3"/>
<dbReference type="PANTHER" id="PTHR12327">
    <property type="entry name" value="ALPHA-TUBULIN N-ACETYLTRANSFERASE 1"/>
    <property type="match status" value="1"/>
</dbReference>
<dbReference type="InterPro" id="IPR007965">
    <property type="entry name" value="GNAT_ATAT"/>
</dbReference>
<reference evidence="6" key="1">
    <citation type="submission" date="2023-07" db="EMBL/GenBank/DDBJ databases">
        <authorList>
            <consortium name="AG Swart"/>
            <person name="Singh M."/>
            <person name="Singh A."/>
            <person name="Seah K."/>
            <person name="Emmerich C."/>
        </authorList>
    </citation>
    <scope>NUCLEOTIDE SEQUENCE</scope>
    <source>
        <strain evidence="6">DP1</strain>
    </source>
</reference>
<name>A0AAD1XCC6_EUPCR</name>
<dbReference type="AlphaFoldDB" id="A0AAD1XCC6"/>
<dbReference type="EMBL" id="CAMPGE010006935">
    <property type="protein sequence ID" value="CAI2365853.1"/>
    <property type="molecule type" value="Genomic_DNA"/>
</dbReference>
<feature type="domain" description="N-acetyltransferase" evidence="5">
    <location>
        <begin position="1"/>
        <end position="179"/>
    </location>
</feature>
<dbReference type="GO" id="GO:0005874">
    <property type="term" value="C:microtubule"/>
    <property type="evidence" value="ECO:0007669"/>
    <property type="project" value="InterPro"/>
</dbReference>
<evidence type="ECO:0000259" key="5">
    <source>
        <dbReference type="PROSITE" id="PS51730"/>
    </source>
</evidence>
<feature type="compositionally biased region" description="Basic and acidic residues" evidence="4">
    <location>
        <begin position="381"/>
        <end position="393"/>
    </location>
</feature>
<evidence type="ECO:0000256" key="1">
    <source>
        <dbReference type="ARBA" id="ARBA00022679"/>
    </source>
</evidence>
<comment type="catalytic activity">
    <reaction evidence="3">
        <text>L-lysyl-[alpha-tubulin] + acetyl-CoA = N(6)-acetyl-L-lysyl-[alpha-tubulin] + CoA + H(+)</text>
        <dbReference type="Rhea" id="RHEA:15277"/>
        <dbReference type="Rhea" id="RHEA-COMP:11278"/>
        <dbReference type="Rhea" id="RHEA-COMP:11279"/>
        <dbReference type="ChEBI" id="CHEBI:15378"/>
        <dbReference type="ChEBI" id="CHEBI:29969"/>
        <dbReference type="ChEBI" id="CHEBI:57287"/>
        <dbReference type="ChEBI" id="CHEBI:57288"/>
        <dbReference type="ChEBI" id="CHEBI:61930"/>
        <dbReference type="EC" id="2.3.1.108"/>
    </reaction>
</comment>
<organism evidence="6 7">
    <name type="scientific">Euplotes crassus</name>
    <dbReference type="NCBI Taxonomy" id="5936"/>
    <lineage>
        <taxon>Eukaryota</taxon>
        <taxon>Sar</taxon>
        <taxon>Alveolata</taxon>
        <taxon>Ciliophora</taxon>
        <taxon>Intramacronucleata</taxon>
        <taxon>Spirotrichea</taxon>
        <taxon>Hypotrichia</taxon>
        <taxon>Euplotida</taxon>
        <taxon>Euplotidae</taxon>
        <taxon>Moneuplotes</taxon>
    </lineage>
</organism>
<feature type="region of interest" description="Disordered" evidence="4">
    <location>
        <begin position="373"/>
        <end position="437"/>
    </location>
</feature>